<dbReference type="Proteomes" id="UP001149607">
    <property type="component" value="Chromosome"/>
</dbReference>
<protein>
    <recommendedName>
        <fullName evidence="5">Integral membrane protein</fullName>
    </recommendedName>
</protein>
<gene>
    <name evidence="2" type="ORF">ORY91_000569</name>
    <name evidence="3" type="ORF">V9W64_02225</name>
</gene>
<keyword evidence="4" id="KW-1185">Reference proteome</keyword>
<feature type="signal peptide" evidence="1">
    <location>
        <begin position="1"/>
        <end position="20"/>
    </location>
</feature>
<evidence type="ECO:0008006" key="5">
    <source>
        <dbReference type="Google" id="ProtNLM"/>
    </source>
</evidence>
<proteinExistence type="predicted"/>
<dbReference type="EMBL" id="JAPQFL010000001">
    <property type="protein sequence ID" value="MDD9327188.1"/>
    <property type="molecule type" value="Genomic_DNA"/>
</dbReference>
<reference evidence="3" key="2">
    <citation type="submission" date="2024-02" db="EMBL/GenBank/DDBJ databases">
        <title>Neisseria leonii sp. nov.</title>
        <authorList>
            <person name="Boutroux M."/>
            <person name="Favre-Rochex S."/>
            <person name="Gorgette O."/>
            <person name="Touak G."/>
            <person name="Muhle E."/>
            <person name="Chesneau O."/>
            <person name="Clermont D."/>
            <person name="Rahi P."/>
        </authorList>
    </citation>
    <scope>NUCLEOTIDE SEQUENCE</scope>
    <source>
        <strain evidence="3">51.81</strain>
    </source>
</reference>
<evidence type="ECO:0000256" key="1">
    <source>
        <dbReference type="SAM" id="SignalP"/>
    </source>
</evidence>
<dbReference type="EMBL" id="CP146598">
    <property type="protein sequence ID" value="WWY03582.1"/>
    <property type="molecule type" value="Genomic_DNA"/>
</dbReference>
<dbReference type="AlphaFoldDB" id="A0A9X4E7V2"/>
<evidence type="ECO:0000313" key="3">
    <source>
        <dbReference type="EMBL" id="WWY03582.1"/>
    </source>
</evidence>
<feature type="chain" id="PRO_5042786832" description="Integral membrane protein" evidence="1">
    <location>
        <begin position="21"/>
        <end position="142"/>
    </location>
</feature>
<sequence length="142" mass="14797">MKNKFAALIIATFVATPVMAQNFENQVFANQNVKAVELSQAEMKETQGAVAPMVIGAAFGAGASGITYAYGAWQGDYKWDTKKFAGNVATGAVIGGLTSGAGAIASNGAKFIPSLTNAGANVWRANSIIANYGVNKIFRNDR</sequence>
<reference evidence="2" key="1">
    <citation type="submission" date="2022-10" db="EMBL/GenBank/DDBJ databases">
        <authorList>
            <person name="Boutroux M."/>
        </authorList>
    </citation>
    <scope>NUCLEOTIDE SEQUENCE</scope>
    <source>
        <strain evidence="2">51.81</strain>
    </source>
</reference>
<evidence type="ECO:0000313" key="2">
    <source>
        <dbReference type="EMBL" id="MDD9327188.1"/>
    </source>
</evidence>
<evidence type="ECO:0000313" key="4">
    <source>
        <dbReference type="Proteomes" id="UP001149607"/>
    </source>
</evidence>
<dbReference type="RefSeq" id="WP_274584454.1">
    <property type="nucleotide sequence ID" value="NZ_CP145811.1"/>
</dbReference>
<keyword evidence="1" id="KW-0732">Signal</keyword>
<accession>A0A9X4E7V2</accession>
<organism evidence="2">
    <name type="scientific">Neisseria leonii</name>
    <dbReference type="NCBI Taxonomy" id="2995413"/>
    <lineage>
        <taxon>Bacteria</taxon>
        <taxon>Pseudomonadati</taxon>
        <taxon>Pseudomonadota</taxon>
        <taxon>Betaproteobacteria</taxon>
        <taxon>Neisseriales</taxon>
        <taxon>Neisseriaceae</taxon>
        <taxon>Neisseria</taxon>
    </lineage>
</organism>
<name>A0A9X4E7V2_9NEIS</name>